<name>A0A1S8GQG1_9PROT</name>
<dbReference type="STRING" id="1539051.AL01_03835"/>
<feature type="coiled-coil region" evidence="1">
    <location>
        <begin position="113"/>
        <end position="147"/>
    </location>
</feature>
<evidence type="ECO:0000256" key="2">
    <source>
        <dbReference type="SAM" id="Phobius"/>
    </source>
</evidence>
<accession>A0A1S8GQG1</accession>
<keyword evidence="2" id="KW-1133">Transmembrane helix</keyword>
<proteinExistence type="predicted"/>
<sequence length="186" mass="21036">MLLNNSQLIIEILLMVVLIAGIISSRLIVRRLGVIRDSYTALNEMVATLDASTEQMNHMFERVRHEVTQGDRRLSVLLERARNVEEDLIDQQKMTKETAESLSGVLAHSEKQESDLNGVVEAAKAMLHQLEEQLEKQQKALEQTKVVESAQLEEESAPHFSDQIVVPVPGRLRSPRPYLRKNESDG</sequence>
<evidence type="ECO:0000313" key="4">
    <source>
        <dbReference type="Proteomes" id="UP000200980"/>
    </source>
</evidence>
<gene>
    <name evidence="3" type="ORF">AL01_03835</name>
</gene>
<evidence type="ECO:0000256" key="1">
    <source>
        <dbReference type="SAM" id="Coils"/>
    </source>
</evidence>
<dbReference type="AlphaFoldDB" id="A0A1S8GQG1"/>
<keyword evidence="1" id="KW-0175">Coiled coil</keyword>
<dbReference type="Proteomes" id="UP000200980">
    <property type="component" value="Unassembled WGS sequence"/>
</dbReference>
<comment type="caution">
    <text evidence="3">The sequence shown here is derived from an EMBL/GenBank/DDBJ whole genome shotgun (WGS) entry which is preliminary data.</text>
</comment>
<feature type="transmembrane region" description="Helical" evidence="2">
    <location>
        <begin position="6"/>
        <end position="29"/>
    </location>
</feature>
<reference evidence="3 4" key="1">
    <citation type="journal article" date="2016" name="PLoS ONE">
        <title>Whole-Genome Sequence Analysis of Bombella intestini LMG 28161T, a Novel Acetic Acid Bacterium Isolated from the Crop of a Red-Tailed Bumble Bee, Bombus lapidarius.</title>
        <authorList>
            <person name="Li L."/>
            <person name="Illeghems K."/>
            <person name="Van Kerrebroeck S."/>
            <person name="Borremans W."/>
            <person name="Cleenwerck I."/>
            <person name="Smagghe G."/>
            <person name="De Vuyst L."/>
            <person name="Vandamme P."/>
        </authorList>
    </citation>
    <scope>NUCLEOTIDE SEQUENCE [LARGE SCALE GENOMIC DNA]</scope>
    <source>
        <strain evidence="3 4">R-52487</strain>
    </source>
</reference>
<organism evidence="3 4">
    <name type="scientific">Bombella intestini</name>
    <dbReference type="NCBI Taxonomy" id="1539051"/>
    <lineage>
        <taxon>Bacteria</taxon>
        <taxon>Pseudomonadati</taxon>
        <taxon>Pseudomonadota</taxon>
        <taxon>Alphaproteobacteria</taxon>
        <taxon>Acetobacterales</taxon>
        <taxon>Acetobacteraceae</taxon>
        <taxon>Bombella</taxon>
    </lineage>
</organism>
<keyword evidence="2" id="KW-0812">Transmembrane</keyword>
<keyword evidence="4" id="KW-1185">Reference proteome</keyword>
<dbReference type="EMBL" id="JATM01000002">
    <property type="protein sequence ID" value="OOL18879.1"/>
    <property type="molecule type" value="Genomic_DNA"/>
</dbReference>
<evidence type="ECO:0000313" key="3">
    <source>
        <dbReference type="EMBL" id="OOL18879.1"/>
    </source>
</evidence>
<keyword evidence="2" id="KW-0472">Membrane</keyword>
<dbReference type="OrthoDB" id="7283476at2"/>
<protein>
    <submittedName>
        <fullName evidence="3">Uncharacterized protein</fullName>
    </submittedName>
</protein>
<dbReference type="RefSeq" id="WP_077396081.1">
    <property type="nucleotide sequence ID" value="NZ_JATM01000002.1"/>
</dbReference>